<dbReference type="InterPro" id="IPR003737">
    <property type="entry name" value="GlcNAc_PI_deacetylase-related"/>
</dbReference>
<dbReference type="GO" id="GO:0030246">
    <property type="term" value="F:carbohydrate binding"/>
    <property type="evidence" value="ECO:0007669"/>
    <property type="project" value="InterPro"/>
</dbReference>
<dbReference type="Pfam" id="PF06452">
    <property type="entry name" value="CBM9_1"/>
    <property type="match status" value="1"/>
</dbReference>
<dbReference type="Pfam" id="PF10633">
    <property type="entry name" value="NPCBM_assoc"/>
    <property type="match status" value="1"/>
</dbReference>
<feature type="region of interest" description="Disordered" evidence="2">
    <location>
        <begin position="658"/>
        <end position="709"/>
    </location>
</feature>
<dbReference type="Proteomes" id="UP000188145">
    <property type="component" value="Chromosome"/>
</dbReference>
<feature type="domain" description="Carbohydrate-binding" evidence="3">
    <location>
        <begin position="566"/>
        <end position="804"/>
    </location>
</feature>
<dbReference type="InterPro" id="IPR013783">
    <property type="entry name" value="Ig-like_fold"/>
</dbReference>
<dbReference type="KEGG" id="tes:BW730_09790"/>
<dbReference type="GO" id="GO:0004553">
    <property type="term" value="F:hydrolase activity, hydrolyzing O-glycosyl compounds"/>
    <property type="evidence" value="ECO:0007669"/>
    <property type="project" value="InterPro"/>
</dbReference>
<evidence type="ECO:0000313" key="5">
    <source>
        <dbReference type="EMBL" id="AQP47737.1"/>
    </source>
</evidence>
<dbReference type="PANTHER" id="PTHR12993">
    <property type="entry name" value="N-ACETYLGLUCOSAMINYL-PHOSPHATIDYLINOSITOL DE-N-ACETYLASE-RELATED"/>
    <property type="match status" value="1"/>
</dbReference>
<evidence type="ECO:0000256" key="2">
    <source>
        <dbReference type="SAM" id="MobiDB-lite"/>
    </source>
</evidence>
<dbReference type="GO" id="GO:0016137">
    <property type="term" value="P:glycoside metabolic process"/>
    <property type="evidence" value="ECO:0007669"/>
    <property type="project" value="UniProtKB-ARBA"/>
</dbReference>
<dbReference type="Gene3D" id="3.40.50.10320">
    <property type="entry name" value="LmbE-like"/>
    <property type="match status" value="1"/>
</dbReference>
<dbReference type="SUPFAM" id="SSF102588">
    <property type="entry name" value="LmbE-like"/>
    <property type="match status" value="1"/>
</dbReference>
<dbReference type="Pfam" id="PF02585">
    <property type="entry name" value="PIG-L"/>
    <property type="match status" value="1"/>
</dbReference>
<sequence length="977" mass="102378">MAVPATAKENKPAPSSSVSTEATASKINVMGLWAHPDDDASFITPCGVWHERYDVQCGIIILTRGEGGSNSVGSEAGPDLGLRRENEDRASHYRSGTLDIYNIDAVDFFYNTSAPLTEEVWGSERIQRQVVRVIRQTRPDVLVGFSPSMAVGHGNHQYAGRVVWEAAAMAADPTKFPEQLVGPDAVKPWQVKTITSGGQTTGTGGTTTAANCNAGFVPAADNPFTVVGTWSGYDSPYTWLQGNVQGQPAGTKMTWAQTGREGFMVHATQARPKFTGVYAPQCLRYGIAQSVVPFQPNGSAGNAKDEAILYGSVLPDPGGMPLGSTYTIETSDYFQAPGVPFTVKVSAKSGKGTLAAGNVALKVPAGWQVSGSTALGPITDGATASVTLTVTPAADAQLKRYPISATFGNGSVTAYNDTRIELVAGVEGRFQRWGNYSEYDQWADEFSHVGGRSNAERQIGAGESITVPVVVSNRTTTAQSGTVALTLPDGMTADAASKPYSGLAAGADTTVNFVVTHTNPASPAGTNANITITTTATQAASTSTETLKLYVVPTTVIPQAATAPTIDGVADDGYGPALDIGRKWEGADCSPNGVDCGNGSTMRLSWNGDDLYVVATVVDDKVSAAAPPERCFGHWLVDSVEVLLDPVGGSRDTSTTFKSGILPYTDDPSGSAGNGADGPCWSRDADNHQGFSSGPLASTIEGAPNSPGQQVAVKVTRNADGTYAGGSYTVETKIPLKNLPAAVVTGKAPTGAQASNDVDPKYLGLNVTPYDSDVTTYIGKTRTAWSPFGSQQSEPYRWGHAYLDGYQAPADRSTTPAKPIIPNTALMGVESPQTIYQSATRGVSISGLQPSRALKITGVKTNPAQAMIDLTSSEAGTLRVYAWKGDYGMVPVWKSSCKGDTLGFSTCSPDDITAAPWGTDMGGRLLDSLTYSVKPGKDKIHFKMSKQVSSALANGGSLVISWQSVSDGVNAWYFPVK</sequence>
<dbReference type="EMBL" id="CP019606">
    <property type="protein sequence ID" value="AQP47737.1"/>
    <property type="molecule type" value="Genomic_DNA"/>
</dbReference>
<evidence type="ECO:0000313" key="6">
    <source>
        <dbReference type="Proteomes" id="UP000188145"/>
    </source>
</evidence>
<reference evidence="6" key="1">
    <citation type="submission" date="2017-02" db="EMBL/GenBank/DDBJ databases">
        <title>Tessaracoccus aquaemaris sp. nov., isolated from the intestine of a Korean rockfish, Sebastes schlegelii, in a marine aquaculture pond.</title>
        <authorList>
            <person name="Tak E.J."/>
            <person name="Bae J.-W."/>
        </authorList>
    </citation>
    <scope>NUCLEOTIDE SEQUENCE [LARGE SCALE GENOMIC DNA]</scope>
    <source>
        <strain evidence="6">NSG39</strain>
    </source>
</reference>
<name>A0A1Q2CNP2_9ACTN</name>
<dbReference type="SUPFAM" id="SSF49344">
    <property type="entry name" value="CBD9-like"/>
    <property type="match status" value="1"/>
</dbReference>
<evidence type="ECO:0008006" key="7">
    <source>
        <dbReference type="Google" id="ProtNLM"/>
    </source>
</evidence>
<keyword evidence="1" id="KW-0862">Zinc</keyword>
<dbReference type="GO" id="GO:0016052">
    <property type="term" value="P:carbohydrate catabolic process"/>
    <property type="evidence" value="ECO:0007669"/>
    <property type="project" value="InterPro"/>
</dbReference>
<feature type="domain" description="Alpha-galactosidase NEW3" evidence="4">
    <location>
        <begin position="337"/>
        <end position="406"/>
    </location>
</feature>
<keyword evidence="6" id="KW-1185">Reference proteome</keyword>
<dbReference type="Gene3D" id="2.60.40.10">
    <property type="entry name" value="Immunoglobulins"/>
    <property type="match status" value="1"/>
</dbReference>
<dbReference type="PANTHER" id="PTHR12993:SF11">
    <property type="entry name" value="N-ACETYLGLUCOSAMINYL-PHOSPHATIDYLINOSITOL DE-N-ACETYLASE"/>
    <property type="match status" value="1"/>
</dbReference>
<accession>A0A1Q2CNP2</accession>
<evidence type="ECO:0000259" key="4">
    <source>
        <dbReference type="Pfam" id="PF10633"/>
    </source>
</evidence>
<dbReference type="InterPro" id="IPR010502">
    <property type="entry name" value="Carb-bd_dom_fam9"/>
</dbReference>
<dbReference type="InterPro" id="IPR018905">
    <property type="entry name" value="A-galactase_NEW3"/>
</dbReference>
<protein>
    <recommendedName>
        <fullName evidence="7">LmbE family protein</fullName>
    </recommendedName>
</protein>
<dbReference type="GO" id="GO:0016811">
    <property type="term" value="F:hydrolase activity, acting on carbon-nitrogen (but not peptide) bonds, in linear amides"/>
    <property type="evidence" value="ECO:0007669"/>
    <property type="project" value="TreeGrafter"/>
</dbReference>
<dbReference type="AlphaFoldDB" id="A0A1Q2CNP2"/>
<organism evidence="5 6">
    <name type="scientific">Tessaracoccus aquimaris</name>
    <dbReference type="NCBI Taxonomy" id="1332264"/>
    <lineage>
        <taxon>Bacteria</taxon>
        <taxon>Bacillati</taxon>
        <taxon>Actinomycetota</taxon>
        <taxon>Actinomycetes</taxon>
        <taxon>Propionibacteriales</taxon>
        <taxon>Propionibacteriaceae</taxon>
        <taxon>Tessaracoccus</taxon>
    </lineage>
</organism>
<proteinExistence type="predicted"/>
<dbReference type="STRING" id="1332264.BW730_09790"/>
<evidence type="ECO:0000259" key="3">
    <source>
        <dbReference type="Pfam" id="PF06452"/>
    </source>
</evidence>
<evidence type="ECO:0000256" key="1">
    <source>
        <dbReference type="ARBA" id="ARBA00022833"/>
    </source>
</evidence>
<dbReference type="Gene3D" id="2.60.40.1190">
    <property type="match status" value="1"/>
</dbReference>
<dbReference type="InterPro" id="IPR024078">
    <property type="entry name" value="LmbE-like_dom_sf"/>
</dbReference>
<gene>
    <name evidence="5" type="ORF">BW730_09790</name>
</gene>
<feature type="region of interest" description="Disordered" evidence="2">
    <location>
        <begin position="1"/>
        <end position="21"/>
    </location>
</feature>